<dbReference type="AlphaFoldDB" id="A0A2T3AG25"/>
<protein>
    <submittedName>
        <fullName evidence="2">Uncharacterized protein</fullName>
    </submittedName>
</protein>
<sequence>MVSKSQPLPARPVLYFFHTMRQASSTHPFSFLFTCSVSTTISCIAQSKAAEQLQASKPLINQSDIYPTDHRHKDAQQQSSRKTTRNKCKTKKEASSIISCLGYFPSFRFIPSMLAINSFFLSIPSCIRPSLLSFCLFLWLCPAVPSTITGYSLHLYLLRRRTHANNILKGSSVVAPAFC</sequence>
<proteinExistence type="predicted"/>
<evidence type="ECO:0000313" key="3">
    <source>
        <dbReference type="Proteomes" id="UP000241462"/>
    </source>
</evidence>
<dbReference type="EMBL" id="KZ678394">
    <property type="protein sequence ID" value="PSR97153.1"/>
    <property type="molecule type" value="Genomic_DNA"/>
</dbReference>
<keyword evidence="1" id="KW-0812">Transmembrane</keyword>
<name>A0A2T3AG25_9PEZI</name>
<evidence type="ECO:0000313" key="2">
    <source>
        <dbReference type="EMBL" id="PSR97153.1"/>
    </source>
</evidence>
<evidence type="ECO:0000256" key="1">
    <source>
        <dbReference type="SAM" id="Phobius"/>
    </source>
</evidence>
<gene>
    <name evidence="2" type="ORF">BD289DRAFT_120062</name>
</gene>
<accession>A0A2T3AG25</accession>
<reference evidence="2 3" key="1">
    <citation type="journal article" date="2018" name="Mycol. Prog.">
        <title>Coniella lustricola, a new species from submerged detritus.</title>
        <authorList>
            <person name="Raudabaugh D.B."/>
            <person name="Iturriaga T."/>
            <person name="Carver A."/>
            <person name="Mondo S."/>
            <person name="Pangilinan J."/>
            <person name="Lipzen A."/>
            <person name="He G."/>
            <person name="Amirebrahimi M."/>
            <person name="Grigoriev I.V."/>
            <person name="Miller A.N."/>
        </authorList>
    </citation>
    <scope>NUCLEOTIDE SEQUENCE [LARGE SCALE GENOMIC DNA]</scope>
    <source>
        <strain evidence="2 3">B22-T-1</strain>
    </source>
</reference>
<keyword evidence="3" id="KW-1185">Reference proteome</keyword>
<feature type="transmembrane region" description="Helical" evidence="1">
    <location>
        <begin position="94"/>
        <end position="116"/>
    </location>
</feature>
<organism evidence="2 3">
    <name type="scientific">Coniella lustricola</name>
    <dbReference type="NCBI Taxonomy" id="2025994"/>
    <lineage>
        <taxon>Eukaryota</taxon>
        <taxon>Fungi</taxon>
        <taxon>Dikarya</taxon>
        <taxon>Ascomycota</taxon>
        <taxon>Pezizomycotina</taxon>
        <taxon>Sordariomycetes</taxon>
        <taxon>Sordariomycetidae</taxon>
        <taxon>Diaporthales</taxon>
        <taxon>Schizoparmaceae</taxon>
        <taxon>Coniella</taxon>
    </lineage>
</organism>
<feature type="transmembrane region" description="Helical" evidence="1">
    <location>
        <begin position="136"/>
        <end position="158"/>
    </location>
</feature>
<dbReference type="InParanoid" id="A0A2T3AG25"/>
<keyword evidence="1" id="KW-1133">Transmembrane helix</keyword>
<dbReference type="Proteomes" id="UP000241462">
    <property type="component" value="Unassembled WGS sequence"/>
</dbReference>
<keyword evidence="1" id="KW-0472">Membrane</keyword>